<dbReference type="Proteomes" id="UP000494163">
    <property type="component" value="Chromosome 3R"/>
</dbReference>
<keyword evidence="1" id="KW-0732">Signal</keyword>
<dbReference type="AlphaFoldDB" id="A0A0M3QY12"/>
<gene>
    <name evidence="2" type="ORF">Dbus_chr3Rg1569</name>
</gene>
<reference evidence="2 3" key="1">
    <citation type="submission" date="2015-08" db="EMBL/GenBank/DDBJ databases">
        <title>Ancestral chromatin configuration constrains chromatin evolution on differentiating sex chromosomes in Drosophila.</title>
        <authorList>
            <person name="Zhou Q."/>
            <person name="Bachtrog D."/>
        </authorList>
    </citation>
    <scope>NUCLEOTIDE SEQUENCE [LARGE SCALE GENOMIC DNA]</scope>
    <source>
        <tissue evidence="2">Whole larvae</tissue>
    </source>
</reference>
<evidence type="ECO:0000313" key="3">
    <source>
        <dbReference type="Proteomes" id="UP000494163"/>
    </source>
</evidence>
<evidence type="ECO:0000313" key="2">
    <source>
        <dbReference type="EMBL" id="ALC46819.1"/>
    </source>
</evidence>
<sequence>MLRFLILCCLFSIHLAVKNQKCDELGTCLKYCNIEIESEVECPQGTLCCLHMAKSKHLLNIRTPPTKKYVGKTPKSN</sequence>
<name>A0A0M3QY12_DROBS</name>
<proteinExistence type="predicted"/>
<evidence type="ECO:0000256" key="1">
    <source>
        <dbReference type="SAM" id="SignalP"/>
    </source>
</evidence>
<feature type="signal peptide" evidence="1">
    <location>
        <begin position="1"/>
        <end position="16"/>
    </location>
</feature>
<accession>A0A0M3QY12</accession>
<keyword evidence="3" id="KW-1185">Reference proteome</keyword>
<organism evidence="2 3">
    <name type="scientific">Drosophila busckii</name>
    <name type="common">Fruit fly</name>
    <dbReference type="NCBI Taxonomy" id="30019"/>
    <lineage>
        <taxon>Eukaryota</taxon>
        <taxon>Metazoa</taxon>
        <taxon>Ecdysozoa</taxon>
        <taxon>Arthropoda</taxon>
        <taxon>Hexapoda</taxon>
        <taxon>Insecta</taxon>
        <taxon>Pterygota</taxon>
        <taxon>Neoptera</taxon>
        <taxon>Endopterygota</taxon>
        <taxon>Diptera</taxon>
        <taxon>Brachycera</taxon>
        <taxon>Muscomorpha</taxon>
        <taxon>Ephydroidea</taxon>
        <taxon>Drosophilidae</taxon>
        <taxon>Drosophila</taxon>
    </lineage>
</organism>
<feature type="chain" id="PRO_5005788175" evidence="1">
    <location>
        <begin position="17"/>
        <end position="77"/>
    </location>
</feature>
<protein>
    <submittedName>
        <fullName evidence="2">Maker209</fullName>
    </submittedName>
</protein>
<dbReference type="EMBL" id="CP012526">
    <property type="protein sequence ID" value="ALC46819.1"/>
    <property type="molecule type" value="Genomic_DNA"/>
</dbReference>